<feature type="region of interest" description="Disordered" evidence="1">
    <location>
        <begin position="1"/>
        <end position="23"/>
    </location>
</feature>
<evidence type="ECO:0000313" key="3">
    <source>
        <dbReference type="EMBL" id="KIO32422.1"/>
    </source>
</evidence>
<dbReference type="SUPFAM" id="SSF56112">
    <property type="entry name" value="Protein kinase-like (PK-like)"/>
    <property type="match status" value="1"/>
</dbReference>
<dbReference type="STRING" id="1051891.A0A0C3MFC1"/>
<dbReference type="SMART" id="SM00028">
    <property type="entry name" value="TPR"/>
    <property type="match status" value="11"/>
</dbReference>
<proteinExistence type="predicted"/>
<dbReference type="Pfam" id="PF13424">
    <property type="entry name" value="TPR_12"/>
    <property type="match status" value="5"/>
</dbReference>
<dbReference type="PANTHER" id="PTHR10098">
    <property type="entry name" value="RAPSYN-RELATED"/>
    <property type="match status" value="1"/>
</dbReference>
<dbReference type="GO" id="GO:0004672">
    <property type="term" value="F:protein kinase activity"/>
    <property type="evidence" value="ECO:0007669"/>
    <property type="project" value="InterPro"/>
</dbReference>
<evidence type="ECO:0000256" key="1">
    <source>
        <dbReference type="SAM" id="MobiDB-lite"/>
    </source>
</evidence>
<dbReference type="InterPro" id="IPR011009">
    <property type="entry name" value="Kinase-like_dom_sf"/>
</dbReference>
<evidence type="ECO:0000259" key="2">
    <source>
        <dbReference type="PROSITE" id="PS50011"/>
    </source>
</evidence>
<reference evidence="4" key="2">
    <citation type="submission" date="2015-01" db="EMBL/GenBank/DDBJ databases">
        <title>Evolutionary Origins and Diversification of the Mycorrhizal Mutualists.</title>
        <authorList>
            <consortium name="DOE Joint Genome Institute"/>
            <consortium name="Mycorrhizal Genomics Consortium"/>
            <person name="Kohler A."/>
            <person name="Kuo A."/>
            <person name="Nagy L.G."/>
            <person name="Floudas D."/>
            <person name="Copeland A."/>
            <person name="Barry K.W."/>
            <person name="Cichocki N."/>
            <person name="Veneault-Fourrey C."/>
            <person name="LaButti K."/>
            <person name="Lindquist E.A."/>
            <person name="Lipzen A."/>
            <person name="Lundell T."/>
            <person name="Morin E."/>
            <person name="Murat C."/>
            <person name="Riley R."/>
            <person name="Ohm R."/>
            <person name="Sun H."/>
            <person name="Tunlid A."/>
            <person name="Henrissat B."/>
            <person name="Grigoriev I.V."/>
            <person name="Hibbett D.S."/>
            <person name="Martin F."/>
        </authorList>
    </citation>
    <scope>NUCLEOTIDE SEQUENCE [LARGE SCALE GENOMIC DNA]</scope>
    <source>
        <strain evidence="4">MUT 4182</strain>
    </source>
</reference>
<dbReference type="SUPFAM" id="SSF48452">
    <property type="entry name" value="TPR-like"/>
    <property type="match status" value="3"/>
</dbReference>
<protein>
    <recommendedName>
        <fullName evidence="2">Protein kinase domain-containing protein</fullName>
    </recommendedName>
</protein>
<dbReference type="InterPro" id="IPR000719">
    <property type="entry name" value="Prot_kinase_dom"/>
</dbReference>
<name>A0A0C3MFC1_9AGAM</name>
<keyword evidence="4" id="KW-1185">Reference proteome</keyword>
<sequence length="827" mass="91781">MADHIIDQQKKDQPPPTVAARPQAVRISSREVLESLSALRIEITRIIPLETEDWKRGASADVIPAVLTPDGASEPPNFAHAQHVAVKKLRLDCDTEDARVLALLAHEMYLLNNLSHNNIIRIIGFVEDAKDGIAWIVLPWEENGNLREFVASADWEFPERIALIHDVTKGIDYLHNRESPISHGDLKSAEQLNVLVNSNNVAVITDFGSARSLQFASGGVPQSRAPSTEAASHLNTGSPKVELLSCWLEAFPTWRAISGLSAGSVGRRVMTSNFPFAGENDASVVLQIVEGKHPLLHGDGRLQQVVALANLMVDCWNLHPSKRPTAKSCERQVYWMDRARPCRRSGSEFPELRSTELLSSIAFMHMKHSRLDEAMDLILRCMNIARSTEDEQAGADALHTLGEIYRLRGEYSKAEESYVTARDIYGQVEDQLGLANAVNGLGEVYRLRGEYSNAEKSYIEARDIYTNLGDELGLSNVVKALGDVYRLRGEYSKASESYVTARDIYARIGNQAGLASLAEALGDVYQSRGEYPEAEKSYLDARDIYRSIGNQSGLANAVSALGDVYRFQGGYSKAKEFYLCARNIYTRIGNRIGVANAIKALGDVYSLRGEYSKAEESYITAWSTYNDVGDLGGLATTAQALGDIHRMRGEYSKAEGLYISTREIYAGVGYSGGLANTNKALGDVYRLRGKYSKAEESYATARDIYTRIGDQIGLANTLTGMGQLFVKHNDPAKAEQSYQEAREIYAKIGQKPSLANNLWSTGWMYRSQKRYEEAEIVVSEASTLFRELGLEKERSECDGFLKAVRKEKPQKWKRVFKARLSRLTHGA</sequence>
<gene>
    <name evidence="3" type="ORF">M407DRAFT_18730</name>
</gene>
<dbReference type="AlphaFoldDB" id="A0A0C3MFC1"/>
<dbReference type="InterPro" id="IPR019734">
    <property type="entry name" value="TPR_rpt"/>
</dbReference>
<dbReference type="Gene3D" id="1.25.40.10">
    <property type="entry name" value="Tetratricopeptide repeat domain"/>
    <property type="match status" value="3"/>
</dbReference>
<dbReference type="HOGENOM" id="CLU_000288_7_37_1"/>
<feature type="compositionally biased region" description="Basic and acidic residues" evidence="1">
    <location>
        <begin position="1"/>
        <end position="13"/>
    </location>
</feature>
<dbReference type="InterPro" id="IPR011990">
    <property type="entry name" value="TPR-like_helical_dom_sf"/>
</dbReference>
<dbReference type="OrthoDB" id="9991317at2759"/>
<dbReference type="GO" id="GO:0005524">
    <property type="term" value="F:ATP binding"/>
    <property type="evidence" value="ECO:0007669"/>
    <property type="project" value="InterPro"/>
</dbReference>
<accession>A0A0C3MFC1</accession>
<feature type="domain" description="Protein kinase" evidence="2">
    <location>
        <begin position="48"/>
        <end position="335"/>
    </location>
</feature>
<dbReference type="PROSITE" id="PS50011">
    <property type="entry name" value="PROTEIN_KINASE_DOM"/>
    <property type="match status" value="1"/>
</dbReference>
<dbReference type="EMBL" id="KN822955">
    <property type="protein sequence ID" value="KIO32422.1"/>
    <property type="molecule type" value="Genomic_DNA"/>
</dbReference>
<dbReference type="Pfam" id="PF00069">
    <property type="entry name" value="Pkinase"/>
    <property type="match status" value="1"/>
</dbReference>
<organism evidence="3 4">
    <name type="scientific">Tulasnella calospora MUT 4182</name>
    <dbReference type="NCBI Taxonomy" id="1051891"/>
    <lineage>
        <taxon>Eukaryota</taxon>
        <taxon>Fungi</taxon>
        <taxon>Dikarya</taxon>
        <taxon>Basidiomycota</taxon>
        <taxon>Agaricomycotina</taxon>
        <taxon>Agaricomycetes</taxon>
        <taxon>Cantharellales</taxon>
        <taxon>Tulasnellaceae</taxon>
        <taxon>Tulasnella</taxon>
    </lineage>
</organism>
<dbReference type="Gene3D" id="1.10.510.10">
    <property type="entry name" value="Transferase(Phosphotransferase) domain 1"/>
    <property type="match status" value="1"/>
</dbReference>
<reference evidence="3 4" key="1">
    <citation type="submission" date="2014-04" db="EMBL/GenBank/DDBJ databases">
        <authorList>
            <consortium name="DOE Joint Genome Institute"/>
            <person name="Kuo A."/>
            <person name="Girlanda M."/>
            <person name="Perotto S."/>
            <person name="Kohler A."/>
            <person name="Nagy L.G."/>
            <person name="Floudas D."/>
            <person name="Copeland A."/>
            <person name="Barry K.W."/>
            <person name="Cichocki N."/>
            <person name="Veneault-Fourrey C."/>
            <person name="LaButti K."/>
            <person name="Lindquist E.A."/>
            <person name="Lipzen A."/>
            <person name="Lundell T."/>
            <person name="Morin E."/>
            <person name="Murat C."/>
            <person name="Sun H."/>
            <person name="Tunlid A."/>
            <person name="Henrissat B."/>
            <person name="Grigoriev I.V."/>
            <person name="Hibbett D.S."/>
            <person name="Martin F."/>
            <person name="Nordberg H.P."/>
            <person name="Cantor M.N."/>
            <person name="Hua S.X."/>
        </authorList>
    </citation>
    <scope>NUCLEOTIDE SEQUENCE [LARGE SCALE GENOMIC DNA]</scope>
    <source>
        <strain evidence="3 4">MUT 4182</strain>
    </source>
</reference>
<dbReference type="PANTHER" id="PTHR10098:SF106">
    <property type="entry name" value="TETRATRICOPEPTIDE REPEAT PROTEIN 28-LIKE PROTEIN"/>
    <property type="match status" value="1"/>
</dbReference>
<evidence type="ECO:0000313" key="4">
    <source>
        <dbReference type="Proteomes" id="UP000054248"/>
    </source>
</evidence>
<dbReference type="Proteomes" id="UP000054248">
    <property type="component" value="Unassembled WGS sequence"/>
</dbReference>